<feature type="compositionally biased region" description="Basic and acidic residues" evidence="1">
    <location>
        <begin position="177"/>
        <end position="194"/>
    </location>
</feature>
<dbReference type="GeneID" id="89980795"/>
<name>A0AAV9NF27_9EURO</name>
<feature type="compositionally biased region" description="Polar residues" evidence="1">
    <location>
        <begin position="107"/>
        <end position="121"/>
    </location>
</feature>
<feature type="region of interest" description="Disordered" evidence="1">
    <location>
        <begin position="1"/>
        <end position="226"/>
    </location>
</feature>
<feature type="compositionally biased region" description="Polar residues" evidence="1">
    <location>
        <begin position="82"/>
        <end position="99"/>
    </location>
</feature>
<keyword evidence="3" id="KW-1185">Reference proteome</keyword>
<evidence type="ECO:0000256" key="1">
    <source>
        <dbReference type="SAM" id="MobiDB-lite"/>
    </source>
</evidence>
<dbReference type="EMBL" id="JAVRRD010000008">
    <property type="protein sequence ID" value="KAK5056100.1"/>
    <property type="molecule type" value="Genomic_DNA"/>
</dbReference>
<reference evidence="2 3" key="1">
    <citation type="submission" date="2023-08" db="EMBL/GenBank/DDBJ databases">
        <title>Black Yeasts Isolated from many extreme environments.</title>
        <authorList>
            <person name="Coleine C."/>
            <person name="Stajich J.E."/>
            <person name="Selbmann L."/>
        </authorList>
    </citation>
    <scope>NUCLEOTIDE SEQUENCE [LARGE SCALE GENOMIC DNA]</scope>
    <source>
        <strain evidence="2 3">CCFEE 5792</strain>
    </source>
</reference>
<comment type="caution">
    <text evidence="2">The sequence shown here is derived from an EMBL/GenBank/DDBJ whole genome shotgun (WGS) entry which is preliminary data.</text>
</comment>
<feature type="compositionally biased region" description="Basic residues" evidence="1">
    <location>
        <begin position="1"/>
        <end position="10"/>
    </location>
</feature>
<sequence length="226" mass="25495">MSSASPKRKRGPDLPLDTQRLPRPFHLDDGIDDVESPRTKVSRTFGTLDLEDEIGSNPEAAAQREMNLPTHPLGRHDEPSKNHSPAQSSPQPHIKNSVTLPKPPQKDNFSSTDMSKVSPRSKSPPLEGEISEHFWHDSEITGHDPTDPTDDGYGINGIGFRPTPALAWSRSQHRKRQLDDLKSREAREARQQRSERRKRVISESEEDSMAMDNSPRKSVRVRFENG</sequence>
<protein>
    <recommendedName>
        <fullName evidence="4">BZIP domain-containing protein</fullName>
    </recommendedName>
</protein>
<gene>
    <name evidence="2" type="ORF">LTR84_012653</name>
</gene>
<dbReference type="Proteomes" id="UP001358417">
    <property type="component" value="Unassembled WGS sequence"/>
</dbReference>
<proteinExistence type="predicted"/>
<accession>A0AAV9NF27</accession>
<evidence type="ECO:0000313" key="2">
    <source>
        <dbReference type="EMBL" id="KAK5056100.1"/>
    </source>
</evidence>
<dbReference type="AlphaFoldDB" id="A0AAV9NF27"/>
<evidence type="ECO:0000313" key="3">
    <source>
        <dbReference type="Proteomes" id="UP001358417"/>
    </source>
</evidence>
<organism evidence="2 3">
    <name type="scientific">Exophiala bonariae</name>
    <dbReference type="NCBI Taxonomy" id="1690606"/>
    <lineage>
        <taxon>Eukaryota</taxon>
        <taxon>Fungi</taxon>
        <taxon>Dikarya</taxon>
        <taxon>Ascomycota</taxon>
        <taxon>Pezizomycotina</taxon>
        <taxon>Eurotiomycetes</taxon>
        <taxon>Chaetothyriomycetidae</taxon>
        <taxon>Chaetothyriales</taxon>
        <taxon>Herpotrichiellaceae</taxon>
        <taxon>Exophiala</taxon>
    </lineage>
</organism>
<feature type="compositionally biased region" description="Basic and acidic residues" evidence="1">
    <location>
        <begin position="130"/>
        <end position="146"/>
    </location>
</feature>
<dbReference type="RefSeq" id="XP_064708070.1">
    <property type="nucleotide sequence ID" value="XM_064856170.1"/>
</dbReference>
<evidence type="ECO:0008006" key="4">
    <source>
        <dbReference type="Google" id="ProtNLM"/>
    </source>
</evidence>